<comment type="similarity">
    <text evidence="2">Belongs to the SusD family.</text>
</comment>
<evidence type="ECO:0000256" key="3">
    <source>
        <dbReference type="ARBA" id="ARBA00022729"/>
    </source>
</evidence>
<proteinExistence type="inferred from homology"/>
<sequence>MKTSKLLYMSALLAGTLSFTACELDEYNPSGGDANITNYNAWRGLQAYCYSPLNEGLFSEFNFLSVAEGGTDMFENPSKDYAQEVFFYEGLTPSVQAPKVTFNQAYTTISTCNAVINHADEVEGADKDILVAEAKTLRAYYNLVLVTYYGPVTLSDEDISTGIINTRPKRNTVEEFYTAIIKDLKEAAAVLPVQPLDGNYGRVCKKTALGLMARAYAQGAGEGLSEDGVSYWMRAKDTAEELIKNASSYNIYLYDDVSDLWAQANNRNNPEALFIVSGVDANNESANYMSVNRNQLTFTFCNPNKLEDLYKIADKSNYYLGRVNNNAMAPTPYAIDVFDASWDKRWENTFMTAFGTFSMVTPGWLKYDNYGVEITQALIDKYGMGQQFLGDSIRPYAEINAIASTYKGNQYDFVGAWPKGGYAAHHADPANLITGIKNPFVIDYPVDVDDDRFAVVLSKDYKTDAEKAQSRYFTVNIRDLFDGNQYKRQPFDGTNSYQLYPSLIKYNWLYNGVSEGSNLQRRYGDIMVMRTAELYLIAAEAWERLGDAEQGRKYLEKLRNRAARPGTQAPALGTITEETILDEYAREMAGEYCRWALLKRHHLLGERLKRFNSRAAESFDESIHYCRPISNDFLQQIDNRDEYGDNGYGTTPTKGY</sequence>
<dbReference type="EMBL" id="JACJJG010000079">
    <property type="protein sequence ID" value="MBM6674424.1"/>
    <property type="molecule type" value="Genomic_DNA"/>
</dbReference>
<dbReference type="Gene3D" id="1.25.40.390">
    <property type="match status" value="2"/>
</dbReference>
<dbReference type="InterPro" id="IPR012944">
    <property type="entry name" value="SusD_RagB_dom"/>
</dbReference>
<dbReference type="Pfam" id="PF07980">
    <property type="entry name" value="SusD_RagB"/>
    <property type="match status" value="1"/>
</dbReference>
<evidence type="ECO:0000313" key="9">
    <source>
        <dbReference type="EMBL" id="MBM6674424.1"/>
    </source>
</evidence>
<evidence type="ECO:0000259" key="8">
    <source>
        <dbReference type="Pfam" id="PF14322"/>
    </source>
</evidence>
<keyword evidence="4" id="KW-0472">Membrane</keyword>
<evidence type="ECO:0000256" key="2">
    <source>
        <dbReference type="ARBA" id="ARBA00006275"/>
    </source>
</evidence>
<keyword evidence="10" id="KW-1185">Reference proteome</keyword>
<evidence type="ECO:0000256" key="6">
    <source>
        <dbReference type="SAM" id="SignalP"/>
    </source>
</evidence>
<dbReference type="PROSITE" id="PS51257">
    <property type="entry name" value="PROKAR_LIPOPROTEIN"/>
    <property type="match status" value="1"/>
</dbReference>
<dbReference type="Pfam" id="PF14322">
    <property type="entry name" value="SusD-like_3"/>
    <property type="match status" value="1"/>
</dbReference>
<evidence type="ECO:0000259" key="7">
    <source>
        <dbReference type="Pfam" id="PF07980"/>
    </source>
</evidence>
<feature type="chain" id="PRO_5037413589" evidence="6">
    <location>
        <begin position="22"/>
        <end position="656"/>
    </location>
</feature>
<evidence type="ECO:0000256" key="1">
    <source>
        <dbReference type="ARBA" id="ARBA00004442"/>
    </source>
</evidence>
<keyword evidence="5" id="KW-0998">Cell outer membrane</keyword>
<gene>
    <name evidence="9" type="ORF">H6A34_11135</name>
</gene>
<evidence type="ECO:0000256" key="5">
    <source>
        <dbReference type="ARBA" id="ARBA00023237"/>
    </source>
</evidence>
<dbReference type="RefSeq" id="WP_205105582.1">
    <property type="nucleotide sequence ID" value="NZ_JACJJG010000079.1"/>
</dbReference>
<dbReference type="SUPFAM" id="SSF48452">
    <property type="entry name" value="TPR-like"/>
    <property type="match status" value="1"/>
</dbReference>
<keyword evidence="3 6" id="KW-0732">Signal</keyword>
<name>A0A939B6L5_9BACT</name>
<organism evidence="9 10">
    <name type="scientific">Marseilla massiliensis</name>
    <dbReference type="NCBI Taxonomy" id="1841864"/>
    <lineage>
        <taxon>Bacteria</taxon>
        <taxon>Pseudomonadati</taxon>
        <taxon>Bacteroidota</taxon>
        <taxon>Bacteroidia</taxon>
        <taxon>Bacteroidales</taxon>
        <taxon>Prevotellaceae</taxon>
        <taxon>Marseilla</taxon>
    </lineage>
</organism>
<dbReference type="AlphaFoldDB" id="A0A939B6L5"/>
<evidence type="ECO:0000256" key="4">
    <source>
        <dbReference type="ARBA" id="ARBA00023136"/>
    </source>
</evidence>
<dbReference type="Proteomes" id="UP000706891">
    <property type="component" value="Unassembled WGS sequence"/>
</dbReference>
<dbReference type="GO" id="GO:0009279">
    <property type="term" value="C:cell outer membrane"/>
    <property type="evidence" value="ECO:0007669"/>
    <property type="project" value="UniProtKB-SubCell"/>
</dbReference>
<feature type="domain" description="SusD-like N-terminal" evidence="8">
    <location>
        <begin position="93"/>
        <end position="216"/>
    </location>
</feature>
<feature type="domain" description="RagB/SusD" evidence="7">
    <location>
        <begin position="447"/>
        <end position="613"/>
    </location>
</feature>
<comment type="caution">
    <text evidence="9">The sequence shown here is derived from an EMBL/GenBank/DDBJ whole genome shotgun (WGS) entry which is preliminary data.</text>
</comment>
<dbReference type="InterPro" id="IPR011990">
    <property type="entry name" value="TPR-like_helical_dom_sf"/>
</dbReference>
<comment type="subcellular location">
    <subcellularLocation>
        <location evidence="1">Cell outer membrane</location>
    </subcellularLocation>
</comment>
<accession>A0A939B6L5</accession>
<dbReference type="InterPro" id="IPR033985">
    <property type="entry name" value="SusD-like_N"/>
</dbReference>
<feature type="signal peptide" evidence="6">
    <location>
        <begin position="1"/>
        <end position="21"/>
    </location>
</feature>
<reference evidence="9" key="1">
    <citation type="submission" date="2020-08" db="EMBL/GenBank/DDBJ databases">
        <authorList>
            <person name="Cejkova D."/>
            <person name="Kubasova T."/>
            <person name="Jahodarova E."/>
            <person name="Rychlik I."/>
        </authorList>
    </citation>
    <scope>NUCLEOTIDE SEQUENCE</scope>
    <source>
        <strain evidence="9">An824</strain>
    </source>
</reference>
<reference evidence="9" key="2">
    <citation type="journal article" date="2021" name="Sci. Rep.">
        <title>The distribution of antibiotic resistance genes in chicken gut microbiota commensals.</title>
        <authorList>
            <person name="Juricova H."/>
            <person name="Matiasovicova J."/>
            <person name="Kubasova T."/>
            <person name="Cejkova D."/>
            <person name="Rychlik I."/>
        </authorList>
    </citation>
    <scope>NUCLEOTIDE SEQUENCE</scope>
    <source>
        <strain evidence="9">An824</strain>
    </source>
</reference>
<protein>
    <submittedName>
        <fullName evidence="9">RagB/SusD family nutrient uptake outer membrane protein</fullName>
    </submittedName>
</protein>
<evidence type="ECO:0000313" key="10">
    <source>
        <dbReference type="Proteomes" id="UP000706891"/>
    </source>
</evidence>